<dbReference type="PANTHER" id="PTHR32119:SF2">
    <property type="entry name" value="OROTIDINE 5'-PHOSPHATE DECARBOXYLASE"/>
    <property type="match status" value="1"/>
</dbReference>
<reference evidence="12 13" key="1">
    <citation type="submission" date="2017-07" db="EMBL/GenBank/DDBJ databases">
        <title>Mechanisms for carbon and nitrogen cycling indicate functional differentiation within the Candidate Phyla Radiation.</title>
        <authorList>
            <person name="Danczak R.E."/>
            <person name="Johnston M.D."/>
            <person name="Kenah C."/>
            <person name="Slattery M."/>
            <person name="Wrighton K.C."/>
            <person name="Wilkins M.J."/>
        </authorList>
    </citation>
    <scope>NUCLEOTIDE SEQUENCE [LARGE SCALE GENOMIC DNA]</scope>
    <source>
        <strain evidence="12">Gr01-1014_77</strain>
    </source>
</reference>
<dbReference type="InterPro" id="IPR014732">
    <property type="entry name" value="OMPdecase"/>
</dbReference>
<dbReference type="AlphaFoldDB" id="A0A554JE16"/>
<dbReference type="Gene3D" id="3.20.20.70">
    <property type="entry name" value="Aldolase class I"/>
    <property type="match status" value="1"/>
</dbReference>
<dbReference type="SMART" id="SM00934">
    <property type="entry name" value="OMPdecase"/>
    <property type="match status" value="1"/>
</dbReference>
<feature type="binding site" evidence="10">
    <location>
        <position position="22"/>
    </location>
    <ligand>
        <name>substrate</name>
    </ligand>
</feature>
<evidence type="ECO:0000256" key="4">
    <source>
        <dbReference type="ARBA" id="ARBA00021923"/>
    </source>
</evidence>
<evidence type="ECO:0000256" key="2">
    <source>
        <dbReference type="ARBA" id="ARBA00004861"/>
    </source>
</evidence>
<gene>
    <name evidence="12" type="ORF">G01um101477_2</name>
</gene>
<evidence type="ECO:0000256" key="8">
    <source>
        <dbReference type="ARBA" id="ARBA00033428"/>
    </source>
</evidence>
<organism evidence="12 13">
    <name type="scientific">Candidatus Doudnabacteria bacterium Gr01-1014_77</name>
    <dbReference type="NCBI Taxonomy" id="2017133"/>
    <lineage>
        <taxon>Bacteria</taxon>
        <taxon>Candidatus Doudnaibacteriota</taxon>
    </lineage>
</organism>
<evidence type="ECO:0000256" key="1">
    <source>
        <dbReference type="ARBA" id="ARBA00002356"/>
    </source>
</evidence>
<evidence type="ECO:0000256" key="7">
    <source>
        <dbReference type="ARBA" id="ARBA00023239"/>
    </source>
</evidence>
<protein>
    <recommendedName>
        <fullName evidence="4">Orotidine 5'-phosphate decarboxylase</fullName>
        <ecNumber evidence="3">4.1.1.23</ecNumber>
    </recommendedName>
    <alternativeName>
        <fullName evidence="8">OMP decarboxylase</fullName>
    </alternativeName>
</protein>
<dbReference type="InterPro" id="IPR013785">
    <property type="entry name" value="Aldolase_TIM"/>
</dbReference>
<feature type="active site" description="For OMPdecase activity" evidence="9">
    <location>
        <position position="56"/>
    </location>
</feature>
<dbReference type="InterPro" id="IPR001754">
    <property type="entry name" value="OMPdeCOase_dom"/>
</dbReference>
<dbReference type="GO" id="GO:0005829">
    <property type="term" value="C:cytosol"/>
    <property type="evidence" value="ECO:0007669"/>
    <property type="project" value="TreeGrafter"/>
</dbReference>
<dbReference type="EMBL" id="VMFF01000001">
    <property type="protein sequence ID" value="TSC66667.1"/>
    <property type="molecule type" value="Genomic_DNA"/>
</dbReference>
<feature type="binding site" evidence="10">
    <location>
        <position position="173"/>
    </location>
    <ligand>
        <name>substrate</name>
    </ligand>
</feature>
<dbReference type="CDD" id="cd04725">
    <property type="entry name" value="OMP_decarboxylase_like"/>
    <property type="match status" value="1"/>
</dbReference>
<comment type="caution">
    <text evidence="12">The sequence shown here is derived from an EMBL/GenBank/DDBJ whole genome shotgun (WGS) entry which is preliminary data.</text>
</comment>
<dbReference type="GO" id="GO:0006207">
    <property type="term" value="P:'de novo' pyrimidine nucleobase biosynthetic process"/>
    <property type="evidence" value="ECO:0007669"/>
    <property type="project" value="InterPro"/>
</dbReference>
<name>A0A554JE16_9BACT</name>
<dbReference type="Proteomes" id="UP000319613">
    <property type="component" value="Unassembled WGS sequence"/>
</dbReference>
<feature type="active site" description="For OMPdecase activity" evidence="9">
    <location>
        <position position="53"/>
    </location>
</feature>
<evidence type="ECO:0000256" key="5">
    <source>
        <dbReference type="ARBA" id="ARBA00022793"/>
    </source>
</evidence>
<dbReference type="GO" id="GO:0004590">
    <property type="term" value="F:orotidine-5'-phosphate decarboxylase activity"/>
    <property type="evidence" value="ECO:0007669"/>
    <property type="project" value="UniProtKB-EC"/>
</dbReference>
<evidence type="ECO:0000256" key="9">
    <source>
        <dbReference type="PIRSR" id="PIRSR614732-1"/>
    </source>
</evidence>
<comment type="function">
    <text evidence="1">Catalyzes the decarboxylation of orotidine 5'-monophosphate (OMP) to uridine 5'-monophosphate (UMP).</text>
</comment>
<evidence type="ECO:0000313" key="13">
    <source>
        <dbReference type="Proteomes" id="UP000319613"/>
    </source>
</evidence>
<feature type="domain" description="Orotidine 5'-phosphate decarboxylase" evidence="11">
    <location>
        <begin position="1"/>
        <end position="209"/>
    </location>
</feature>
<dbReference type="UniPathway" id="UPA00070">
    <property type="reaction ID" value="UER00120"/>
</dbReference>
<dbReference type="Pfam" id="PF00215">
    <property type="entry name" value="OMPdecase"/>
    <property type="match status" value="1"/>
</dbReference>
<comment type="pathway">
    <text evidence="2">Pyrimidine metabolism; UMP biosynthesis via de novo pathway; UMP from orotate: step 2/2.</text>
</comment>
<dbReference type="SUPFAM" id="SSF51366">
    <property type="entry name" value="Ribulose-phoshate binding barrel"/>
    <property type="match status" value="1"/>
</dbReference>
<evidence type="ECO:0000313" key="12">
    <source>
        <dbReference type="EMBL" id="TSC66667.1"/>
    </source>
</evidence>
<feature type="active site" description="For OMPdecase activity" evidence="9">
    <location>
        <position position="51"/>
    </location>
</feature>
<evidence type="ECO:0000256" key="3">
    <source>
        <dbReference type="ARBA" id="ARBA00012321"/>
    </source>
</evidence>
<dbReference type="InterPro" id="IPR011060">
    <property type="entry name" value="RibuloseP-bd_barrel"/>
</dbReference>
<keyword evidence="5" id="KW-0210">Decarboxylase</keyword>
<evidence type="ECO:0000259" key="11">
    <source>
        <dbReference type="SMART" id="SM00934"/>
    </source>
</evidence>
<evidence type="ECO:0000256" key="10">
    <source>
        <dbReference type="PIRSR" id="PIRSR614732-2"/>
    </source>
</evidence>
<dbReference type="PANTHER" id="PTHR32119">
    <property type="entry name" value="OROTIDINE 5'-PHOSPHATE DECARBOXYLASE"/>
    <property type="match status" value="1"/>
</dbReference>
<proteinExistence type="predicted"/>
<sequence length="221" mass="23953">MDILEIEMLLRQIGSRSVYAVKVHDLWDRSGMRTVSDLQRAAYGRVRVWADLKLSDTPQTMAFRAKVVREAGANMLTIHANAGADSIKAALDNGPAEVIAVTVLTSIAPRACEEMYGRSPTEQVKYLAGLAVEQGVRSLVCSGQEVEMLRKEHPDVCLNVPGVRMPGSEMRGQQRVVTPWDAFKLGATRIVLGSDVTKAQNAGAAFAQIMNDTKAQLAAGD</sequence>
<feature type="binding site" evidence="10">
    <location>
        <position position="105"/>
    </location>
    <ligand>
        <name>substrate</name>
    </ligand>
</feature>
<feature type="binding site" evidence="10">
    <location>
        <position position="193"/>
    </location>
    <ligand>
        <name>substrate</name>
    </ligand>
</feature>
<keyword evidence="6" id="KW-0665">Pyrimidine biosynthesis</keyword>
<accession>A0A554JE16</accession>
<dbReference type="GO" id="GO:0044205">
    <property type="term" value="P:'de novo' UMP biosynthetic process"/>
    <property type="evidence" value="ECO:0007669"/>
    <property type="project" value="UniProtKB-UniPathway"/>
</dbReference>
<dbReference type="EC" id="4.1.1.23" evidence="3"/>
<keyword evidence="7" id="KW-0456">Lyase</keyword>
<feature type="binding site" evidence="10">
    <location>
        <position position="164"/>
    </location>
    <ligand>
        <name>substrate</name>
    </ligand>
</feature>
<dbReference type="NCBIfam" id="TIGR01740">
    <property type="entry name" value="pyrF"/>
    <property type="match status" value="1"/>
</dbReference>
<evidence type="ECO:0000256" key="6">
    <source>
        <dbReference type="ARBA" id="ARBA00022975"/>
    </source>
</evidence>